<dbReference type="PANTHER" id="PTHR43313">
    <property type="entry name" value="SHORT-CHAIN DEHYDROGENASE/REDUCTASE FAMILY 9C"/>
    <property type="match status" value="1"/>
</dbReference>
<dbReference type="GO" id="GO:0008202">
    <property type="term" value="P:steroid metabolic process"/>
    <property type="evidence" value="ECO:0007669"/>
    <property type="project" value="TreeGrafter"/>
</dbReference>
<dbReference type="eggNOG" id="COG1028">
    <property type="taxonomic scope" value="Bacteria"/>
</dbReference>
<dbReference type="BioCyc" id="SESP1179773:BN6_RS23075-MONOMER"/>
<dbReference type="GO" id="GO:0016491">
    <property type="term" value="F:oxidoreductase activity"/>
    <property type="evidence" value="ECO:0007669"/>
    <property type="project" value="UniProtKB-KW"/>
</dbReference>
<evidence type="ECO:0000259" key="1">
    <source>
        <dbReference type="SMART" id="SM00822"/>
    </source>
</evidence>
<sequence>MTRISSDGRVVVVTGASSGLGRECALHLDRLGVEVRAGVRREADGRALEAASTGRLRALPLDVTDPDSIRDAVKAVRAVWGVVNNAGTCVPAPVECLSTQRLREQLEINVVGSVAVTRAFLPLVRESRGRVVNVSSGLGRVASPYLGAYAASQFAKEALSDALRRELRPFGVAVSVVEPGAIRTPIWDKIAAQEAAVDDAEPEVADLYRRSFRRFLAANDKRARSSRTTPRRFAEAVEHALLATRPRIRYRVGPDARLAALIARLLPDAAVDAAFAKTASR</sequence>
<dbReference type="EC" id="1.1.1.-" evidence="2"/>
<dbReference type="EMBL" id="HE804045">
    <property type="protein sequence ID" value="CCH32046.1"/>
    <property type="molecule type" value="Genomic_DNA"/>
</dbReference>
<dbReference type="PATRIC" id="fig|1179773.3.peg.4779"/>
<name>K0K131_SACES</name>
<accession>K0K131</accession>
<evidence type="ECO:0000313" key="3">
    <source>
        <dbReference type="Proteomes" id="UP000006281"/>
    </source>
</evidence>
<dbReference type="Gene3D" id="3.40.50.720">
    <property type="entry name" value="NAD(P)-binding Rossmann-like Domain"/>
    <property type="match status" value="1"/>
</dbReference>
<dbReference type="AlphaFoldDB" id="K0K131"/>
<dbReference type="InterPro" id="IPR002347">
    <property type="entry name" value="SDR_fam"/>
</dbReference>
<evidence type="ECO:0000313" key="2">
    <source>
        <dbReference type="EMBL" id="CCH32046.1"/>
    </source>
</evidence>
<dbReference type="STRING" id="1179773.BN6_47710"/>
<keyword evidence="3" id="KW-1185">Reference proteome</keyword>
<keyword evidence="2" id="KW-0560">Oxidoreductase</keyword>
<feature type="domain" description="Ketoreductase" evidence="1">
    <location>
        <begin position="9"/>
        <end position="185"/>
    </location>
</feature>
<reference evidence="2 3" key="1">
    <citation type="journal article" date="2012" name="BMC Genomics">
        <title>Complete genome sequence of Saccharothrix espanaensis DSM 44229T and comparison to the other completely sequenced Pseudonocardiaceae.</title>
        <authorList>
            <person name="Strobel T."/>
            <person name="Al-Dilaimi A."/>
            <person name="Blom J."/>
            <person name="Gessner A."/>
            <person name="Kalinowski J."/>
            <person name="Luzhetska M."/>
            <person name="Puhler A."/>
            <person name="Szczepanowski R."/>
            <person name="Bechthold A."/>
            <person name="Ruckert C."/>
        </authorList>
    </citation>
    <scope>NUCLEOTIDE SEQUENCE [LARGE SCALE GENOMIC DNA]</scope>
    <source>
        <strain evidence="3">ATCC 51144 / DSM 44229 / JCM 9112 / NBRC 15066 / NRRL 15764</strain>
    </source>
</reference>
<dbReference type="InterPro" id="IPR057326">
    <property type="entry name" value="KR_dom"/>
</dbReference>
<dbReference type="OrthoDB" id="3178062at2"/>
<dbReference type="Pfam" id="PF00106">
    <property type="entry name" value="adh_short"/>
    <property type="match status" value="1"/>
</dbReference>
<organism evidence="2 3">
    <name type="scientific">Saccharothrix espanaensis (strain ATCC 51144 / DSM 44229 / JCM 9112 / NBRC 15066 / NRRL 15764)</name>
    <dbReference type="NCBI Taxonomy" id="1179773"/>
    <lineage>
        <taxon>Bacteria</taxon>
        <taxon>Bacillati</taxon>
        <taxon>Actinomycetota</taxon>
        <taxon>Actinomycetes</taxon>
        <taxon>Pseudonocardiales</taxon>
        <taxon>Pseudonocardiaceae</taxon>
        <taxon>Saccharothrix</taxon>
    </lineage>
</organism>
<dbReference type="SMART" id="SM00822">
    <property type="entry name" value="PKS_KR"/>
    <property type="match status" value="1"/>
</dbReference>
<dbReference type="InterPro" id="IPR036291">
    <property type="entry name" value="NAD(P)-bd_dom_sf"/>
</dbReference>
<dbReference type="Proteomes" id="UP000006281">
    <property type="component" value="Chromosome"/>
</dbReference>
<dbReference type="HOGENOM" id="CLU_010194_2_9_11"/>
<proteinExistence type="predicted"/>
<gene>
    <name evidence="2" type="ordered locus">BN6_47710</name>
</gene>
<dbReference type="PRINTS" id="PR00081">
    <property type="entry name" value="GDHRDH"/>
</dbReference>
<dbReference type="SUPFAM" id="SSF51735">
    <property type="entry name" value="NAD(P)-binding Rossmann-fold domains"/>
    <property type="match status" value="1"/>
</dbReference>
<dbReference type="PANTHER" id="PTHR43313:SF1">
    <property type="entry name" value="3BETA-HYDROXYSTEROID DEHYDROGENASE DHS-16"/>
    <property type="match status" value="1"/>
</dbReference>
<dbReference type="KEGG" id="sesp:BN6_47710"/>
<dbReference type="RefSeq" id="WP_015102158.1">
    <property type="nucleotide sequence ID" value="NC_019673.1"/>
</dbReference>
<protein>
    <submittedName>
        <fullName evidence="2">Putative short chain dehydrogenase</fullName>
        <ecNumber evidence="2">1.1.1.-</ecNumber>
    </submittedName>
</protein>